<organism evidence="9 10">
    <name type="scientific">Escherichia coli</name>
    <dbReference type="NCBI Taxonomy" id="562"/>
    <lineage>
        <taxon>Bacteria</taxon>
        <taxon>Pseudomonadati</taxon>
        <taxon>Pseudomonadota</taxon>
        <taxon>Gammaproteobacteria</taxon>
        <taxon>Enterobacterales</taxon>
        <taxon>Enterobacteriaceae</taxon>
        <taxon>Escherichia</taxon>
    </lineage>
</organism>
<dbReference type="Proteomes" id="UP000254716">
    <property type="component" value="Unassembled WGS sequence"/>
</dbReference>
<evidence type="ECO:0000256" key="2">
    <source>
        <dbReference type="ARBA" id="ARBA00022729"/>
    </source>
</evidence>
<dbReference type="GO" id="GO:0006508">
    <property type="term" value="P:proteolysis"/>
    <property type="evidence" value="ECO:0007669"/>
    <property type="project" value="InterPro"/>
</dbReference>
<keyword evidence="5" id="KW-0573">Peptidoglycan synthesis</keyword>
<sequence length="80" mass="8370">MGTGNPVFKGSSLMFLKPGMQVPVSQLIRGINLQSGNDACVAMADFAAGSQDAFVGLMNSYVNALGLKNTHFQTVTRSGC</sequence>
<keyword evidence="3 9" id="KW-0378">Hydrolase</keyword>
<keyword evidence="2" id="KW-0732">Signal</keyword>
<dbReference type="InterPro" id="IPR001967">
    <property type="entry name" value="Peptidase_S11_N"/>
</dbReference>
<accession>A0A376W1L6</accession>
<dbReference type="InterPro" id="IPR012338">
    <property type="entry name" value="Beta-lactam/transpept-like"/>
</dbReference>
<dbReference type="PRINTS" id="PR00725">
    <property type="entry name" value="DADACBPTASE1"/>
</dbReference>
<evidence type="ECO:0000256" key="7">
    <source>
        <dbReference type="RuleBase" id="RU004016"/>
    </source>
</evidence>
<dbReference type="EC" id="3.4.16.4" evidence="9"/>
<dbReference type="InterPro" id="IPR018044">
    <property type="entry name" value="Peptidase_S11"/>
</dbReference>
<keyword evidence="9" id="KW-0121">Carboxypeptidase</keyword>
<evidence type="ECO:0000313" key="9">
    <source>
        <dbReference type="EMBL" id="STJ17347.1"/>
    </source>
</evidence>
<evidence type="ECO:0000256" key="5">
    <source>
        <dbReference type="ARBA" id="ARBA00022984"/>
    </source>
</evidence>
<reference evidence="9 10" key="1">
    <citation type="submission" date="2018-06" db="EMBL/GenBank/DDBJ databases">
        <authorList>
            <consortium name="Pathogen Informatics"/>
            <person name="Doyle S."/>
        </authorList>
    </citation>
    <scope>NUCLEOTIDE SEQUENCE [LARGE SCALE GENOMIC DNA]</scope>
    <source>
        <strain evidence="9 10">NCTC9081</strain>
    </source>
</reference>
<proteinExistence type="inferred from homology"/>
<dbReference type="GO" id="GO:0071555">
    <property type="term" value="P:cell wall organization"/>
    <property type="evidence" value="ECO:0007669"/>
    <property type="project" value="UniProtKB-KW"/>
</dbReference>
<evidence type="ECO:0000256" key="3">
    <source>
        <dbReference type="ARBA" id="ARBA00022801"/>
    </source>
</evidence>
<comment type="similarity">
    <text evidence="1 7">Belongs to the peptidase S11 family.</text>
</comment>
<protein>
    <submittedName>
        <fullName evidence="9">D-alanyl-D-alanine carboxypeptidase</fullName>
        <ecNumber evidence="9">3.4.16.4</ecNumber>
    </submittedName>
</protein>
<evidence type="ECO:0000313" key="10">
    <source>
        <dbReference type="Proteomes" id="UP000254716"/>
    </source>
</evidence>
<dbReference type="GO" id="GO:0008360">
    <property type="term" value="P:regulation of cell shape"/>
    <property type="evidence" value="ECO:0007669"/>
    <property type="project" value="UniProtKB-KW"/>
</dbReference>
<dbReference type="SUPFAM" id="SSF56601">
    <property type="entry name" value="beta-lactamase/transpeptidase-like"/>
    <property type="match status" value="1"/>
</dbReference>
<evidence type="ECO:0000259" key="8">
    <source>
        <dbReference type="Pfam" id="PF00768"/>
    </source>
</evidence>
<dbReference type="Gene3D" id="3.40.710.10">
    <property type="entry name" value="DD-peptidase/beta-lactamase superfamily"/>
    <property type="match status" value="1"/>
</dbReference>
<dbReference type="GO" id="GO:0009002">
    <property type="term" value="F:serine-type D-Ala-D-Ala carboxypeptidase activity"/>
    <property type="evidence" value="ECO:0007669"/>
    <property type="project" value="UniProtKB-EC"/>
</dbReference>
<evidence type="ECO:0000256" key="1">
    <source>
        <dbReference type="ARBA" id="ARBA00007164"/>
    </source>
</evidence>
<feature type="domain" description="Peptidase S11 D-alanyl-D-alanine carboxypeptidase A N-terminal" evidence="8">
    <location>
        <begin position="5"/>
        <end position="76"/>
    </location>
</feature>
<dbReference type="GO" id="GO:0009252">
    <property type="term" value="P:peptidoglycan biosynthetic process"/>
    <property type="evidence" value="ECO:0007669"/>
    <property type="project" value="UniProtKB-KW"/>
</dbReference>
<keyword evidence="9" id="KW-0645">Protease</keyword>
<evidence type="ECO:0000256" key="4">
    <source>
        <dbReference type="ARBA" id="ARBA00022960"/>
    </source>
</evidence>
<dbReference type="AlphaFoldDB" id="A0A376W1L6"/>
<dbReference type="Pfam" id="PF00768">
    <property type="entry name" value="Peptidase_S11"/>
    <property type="match status" value="1"/>
</dbReference>
<evidence type="ECO:0000256" key="6">
    <source>
        <dbReference type="ARBA" id="ARBA00023316"/>
    </source>
</evidence>
<keyword evidence="6" id="KW-0961">Cell wall biogenesis/degradation</keyword>
<keyword evidence="4" id="KW-0133">Cell shape</keyword>
<name>A0A376W1L6_ECOLX</name>
<gene>
    <name evidence="9" type="primary">dacA_2</name>
    <name evidence="9" type="ORF">NCTC9081_02769</name>
</gene>
<dbReference type="EMBL" id="UGCV01000008">
    <property type="protein sequence ID" value="STJ17347.1"/>
    <property type="molecule type" value="Genomic_DNA"/>
</dbReference>